<dbReference type="PANTHER" id="PTHR11102:SF160">
    <property type="entry name" value="ERAD-ASSOCIATED E3 UBIQUITIN-PROTEIN LIGASE COMPONENT HRD3"/>
    <property type="match status" value="1"/>
</dbReference>
<dbReference type="AlphaFoldDB" id="A0AAE0GBN1"/>
<dbReference type="Gene3D" id="6.10.140.2220">
    <property type="match status" value="1"/>
</dbReference>
<evidence type="ECO:0000256" key="3">
    <source>
        <dbReference type="ARBA" id="ARBA00022833"/>
    </source>
</evidence>
<dbReference type="InterPro" id="IPR006597">
    <property type="entry name" value="Sel1-like"/>
</dbReference>
<keyword evidence="2 5" id="KW-0863">Zinc-finger</keyword>
<dbReference type="Pfam" id="PF01753">
    <property type="entry name" value="zf-MYND"/>
    <property type="match status" value="1"/>
</dbReference>
<dbReference type="GO" id="GO:0008270">
    <property type="term" value="F:zinc ion binding"/>
    <property type="evidence" value="ECO:0007669"/>
    <property type="project" value="UniProtKB-KW"/>
</dbReference>
<dbReference type="InterPro" id="IPR002893">
    <property type="entry name" value="Znf_MYND"/>
</dbReference>
<dbReference type="SMART" id="SM00671">
    <property type="entry name" value="SEL1"/>
    <property type="match status" value="5"/>
</dbReference>
<keyword evidence="9" id="KW-1185">Reference proteome</keyword>
<feature type="region of interest" description="Disordered" evidence="6">
    <location>
        <begin position="100"/>
        <end position="125"/>
    </location>
</feature>
<dbReference type="SUPFAM" id="SSF144232">
    <property type="entry name" value="HIT/MYND zinc finger-like"/>
    <property type="match status" value="1"/>
</dbReference>
<dbReference type="Pfam" id="PF08238">
    <property type="entry name" value="Sel1"/>
    <property type="match status" value="4"/>
</dbReference>
<dbReference type="PANTHER" id="PTHR11102">
    <property type="entry name" value="SEL-1-LIKE PROTEIN"/>
    <property type="match status" value="1"/>
</dbReference>
<feature type="compositionally biased region" description="Basic and acidic residues" evidence="6">
    <location>
        <begin position="478"/>
        <end position="494"/>
    </location>
</feature>
<dbReference type="PROSITE" id="PS50865">
    <property type="entry name" value="ZF_MYND_2"/>
    <property type="match status" value="1"/>
</dbReference>
<feature type="domain" description="MYND-type" evidence="7">
    <location>
        <begin position="770"/>
        <end position="807"/>
    </location>
</feature>
<dbReference type="SUPFAM" id="SSF81901">
    <property type="entry name" value="HCP-like"/>
    <property type="match status" value="2"/>
</dbReference>
<name>A0AAE0GBN1_9CHLO</name>
<evidence type="ECO:0000313" key="8">
    <source>
        <dbReference type="EMBL" id="KAK3275124.1"/>
    </source>
</evidence>
<comment type="caution">
    <text evidence="8">The sequence shown here is derived from an EMBL/GenBank/DDBJ whole genome shotgun (WGS) entry which is preliminary data.</text>
</comment>
<evidence type="ECO:0000256" key="5">
    <source>
        <dbReference type="PROSITE-ProRule" id="PRU00134"/>
    </source>
</evidence>
<reference evidence="8 9" key="1">
    <citation type="journal article" date="2015" name="Genome Biol. Evol.">
        <title>Comparative Genomics of a Bacterivorous Green Alga Reveals Evolutionary Causalities and Consequences of Phago-Mixotrophic Mode of Nutrition.</title>
        <authorList>
            <person name="Burns J.A."/>
            <person name="Paasch A."/>
            <person name="Narechania A."/>
            <person name="Kim E."/>
        </authorList>
    </citation>
    <scope>NUCLEOTIDE SEQUENCE [LARGE SCALE GENOMIC DNA]</scope>
    <source>
        <strain evidence="8 9">PLY_AMNH</strain>
    </source>
</reference>
<feature type="region of interest" description="Disordered" evidence="6">
    <location>
        <begin position="478"/>
        <end position="509"/>
    </location>
</feature>
<evidence type="ECO:0000256" key="6">
    <source>
        <dbReference type="SAM" id="MobiDB-lite"/>
    </source>
</evidence>
<keyword evidence="1" id="KW-0479">Metal-binding</keyword>
<evidence type="ECO:0000256" key="2">
    <source>
        <dbReference type="ARBA" id="ARBA00022771"/>
    </source>
</evidence>
<comment type="similarity">
    <text evidence="4">Belongs to the sel-1 family.</text>
</comment>
<accession>A0AAE0GBN1</accession>
<evidence type="ECO:0000313" key="9">
    <source>
        <dbReference type="Proteomes" id="UP001190700"/>
    </source>
</evidence>
<dbReference type="Gene3D" id="1.25.40.10">
    <property type="entry name" value="Tetratricopeptide repeat domain"/>
    <property type="match status" value="2"/>
</dbReference>
<proteinExistence type="inferred from homology"/>
<evidence type="ECO:0000259" key="7">
    <source>
        <dbReference type="PROSITE" id="PS50865"/>
    </source>
</evidence>
<dbReference type="InterPro" id="IPR050767">
    <property type="entry name" value="Sel1_AlgK"/>
</dbReference>
<evidence type="ECO:0000256" key="4">
    <source>
        <dbReference type="ARBA" id="ARBA00038101"/>
    </source>
</evidence>
<protein>
    <recommendedName>
        <fullName evidence="7">MYND-type domain-containing protein</fullName>
    </recommendedName>
</protein>
<organism evidence="8 9">
    <name type="scientific">Cymbomonas tetramitiformis</name>
    <dbReference type="NCBI Taxonomy" id="36881"/>
    <lineage>
        <taxon>Eukaryota</taxon>
        <taxon>Viridiplantae</taxon>
        <taxon>Chlorophyta</taxon>
        <taxon>Pyramimonadophyceae</taxon>
        <taxon>Pyramimonadales</taxon>
        <taxon>Pyramimonadaceae</taxon>
        <taxon>Cymbomonas</taxon>
    </lineage>
</organism>
<gene>
    <name evidence="8" type="ORF">CYMTET_16726</name>
</gene>
<dbReference type="EMBL" id="LGRX02007392">
    <property type="protein sequence ID" value="KAK3275124.1"/>
    <property type="molecule type" value="Genomic_DNA"/>
</dbReference>
<sequence length="817" mass="88982">MVAPKMSPALREQLGLQRDNPSCDYVLVGAGDFNAGVQLSNPMGRMAFAEAKTRAQRGEASGVGFVYEMLQEHALDAGISESMLCVQLEREYGVARRDFQRAPEVPQEPPPPTIEDSPADAASSAPVGSTFKEMLLSTFTRQLSDDGGELGEWIETQLPFINAMRAKRPEVVCEAVQIWAHKFAAAGLPSADVASLFVKGLEAAQRSGDMAGNKFLEQASKQGSAFAPWQLAGNFMRRGNVKKALKWNLLGAERGLPHAQHKVAYLLESTDRKEAKKWYLRAVENNYGLSCQNLGILSEEDGDMAAAARWFQRGAELGAAEAMVSYAKHLLECPEGSTGALEEAQRWLEEAAAAGDCDAYFLLGLHHITDSGNYQPLLSAALLLEAVKQGNTQAIHFLPRARGQLVLCATCGAEDRTQPGGNFHVCKCRLVAFCKKECMRPHTCTPGRIPAIETARRRYHSELVKTLATALADVFGTSERESEVEGTGGREKTPSRGAGPSGNVAEPEPTTLREAVIAVVTRQPGLCKKGVYDELTARYPHFASVSLNGVQKMISKLRTQCHSKALLGQVARRTREDTTASEALTAQVADLIESPKFHELYSKASTVDPAAKEQFDAVKRTAKGGDVAAMVEVGHMYLRGEGVPQNALKAWKKFDAAHRLEPGAVPRSMLDSAAALAEGPSMWQRLQDEAWLAFSDCLEEGGCPQTPAGCRDLLAQYGFSLKKPLDKEILHSPCPDWGTFVHIASLDMVFGLIHNHCRVSKDLRAATQKCRACGARLRKMRQCAVCSETYCSSACQHNDWPHHIATCKAIFATRITV</sequence>
<feature type="compositionally biased region" description="Low complexity" evidence="6">
    <location>
        <begin position="114"/>
        <end position="125"/>
    </location>
</feature>
<keyword evidence="3" id="KW-0862">Zinc</keyword>
<dbReference type="Proteomes" id="UP001190700">
    <property type="component" value="Unassembled WGS sequence"/>
</dbReference>
<dbReference type="InterPro" id="IPR011990">
    <property type="entry name" value="TPR-like_helical_dom_sf"/>
</dbReference>
<evidence type="ECO:0000256" key="1">
    <source>
        <dbReference type="ARBA" id="ARBA00022723"/>
    </source>
</evidence>